<keyword evidence="6" id="KW-1185">Reference proteome</keyword>
<sequence length="1079" mass="125817">MAKISAGSSIVKSDLMSSTSESTSEHNSGNPNVTLSTSLQATEVEVPSFSSFPEIDVSAPSFSSFPAITDLESKDERIRESWDEPLGLKRSRRKRHDSYSSSMSYESDDEYSRSKRSKKKHRHSSRLYESRSTRDRLGNTSKDRKKRRDKHRERSPSPRKISSDSRLFIVDRRGDPNILTYGLNKYDIPLYHRAGAGCVLGLSSKLRIDQKASKGNEGIVIRSSSNKKTIRYTDKRYGIRDDKDIIRFDFEANQSSFNWNQTYIPLDNGNVSNDEDEDYDVPDYRDIERKKERDIKSKENVQIDKKEGLTYEEHIRQKTKNFTLQLEREPHNISLWLQFIEFQNESMQIGKKASSSSTRASINEIKISMFEKALEKNPNNQELLLGLLKCCEETWDPPRLLTKWDQVLKENPRAIKLWMQYLNFRQTNLASFTFTQCVEVFEECLDVLRGAASSENLNDIEEIEEIMIHVFIRLCHFLIQSGYSERAYACLQGVMEMNFFLPEMLKGKSYEERLSKFGEFWETELPRFGEKGAKGWMYYANEENTIDDNDEDNTSFHERMTSPDEAEDGYHNWLMAEIELEKAQALPLRSDSKNENLEIEDPFRIVLFDDIQSFIFDLTSPKARNNMIYACFNFLGLPFNPCRSSRHSFVTDAFLHPKLANESLANSNFWPLSENSAFTVVNNIHGILMESETRTGDNNVFKFPLKTFPQENDNLFKSDDWFSICEETMLTDFNITFAKGRKLAKELLKTDRMNLVLWNGYAQLEKSRNNISEARKVYLTALSMYRSFPEQYQLHAPLLHRMFAEMEWEQNRPNTALNILIMLTEEKSSFDSVSEQDMSPPSPTRLLRARKYYAQKISQMSTLAASQADARNVIHLCVCFSLLEYLSQNLGEACKIYETMLAELVARNASQAIECELTYVAYPFLSTKIQNRVRRFLDAALIKKPSHVLWTFAVFAELHLQKTYNQHQIRALFERALECPTTRHSVSIWSLYINFEIKHNRQDRAKALFFRAIRECPWSKDIYLLAFRRLRSHFSTEELEEVMNLMLEKEIRLRIPFEKYVDDDDKNYELMDVNIPSMI</sequence>
<dbReference type="SUPFAM" id="SSF48452">
    <property type="entry name" value="TPR-like"/>
    <property type="match status" value="2"/>
</dbReference>
<feature type="compositionally biased region" description="Basic residues" evidence="4">
    <location>
        <begin position="114"/>
        <end position="125"/>
    </location>
</feature>
<dbReference type="InterPro" id="IPR013633">
    <property type="entry name" value="NRDE-2"/>
</dbReference>
<dbReference type="AlphaFoldDB" id="A0A9N8VMA5"/>
<evidence type="ECO:0000313" key="5">
    <source>
        <dbReference type="EMBL" id="CAG8460298.1"/>
    </source>
</evidence>
<dbReference type="PANTHER" id="PTHR13471:SF0">
    <property type="entry name" value="NUCLEAR EXOSOME REGULATOR NRDE2"/>
    <property type="match status" value="1"/>
</dbReference>
<dbReference type="OrthoDB" id="297219at2759"/>
<dbReference type="Gene3D" id="1.25.40.10">
    <property type="entry name" value="Tetratricopeptide repeat domain"/>
    <property type="match status" value="2"/>
</dbReference>
<gene>
    <name evidence="5" type="ORF">ALEPTO_LOCUS1500</name>
</gene>
<organism evidence="5 6">
    <name type="scientific">Ambispora leptoticha</name>
    <dbReference type="NCBI Taxonomy" id="144679"/>
    <lineage>
        <taxon>Eukaryota</taxon>
        <taxon>Fungi</taxon>
        <taxon>Fungi incertae sedis</taxon>
        <taxon>Mucoromycota</taxon>
        <taxon>Glomeromycotina</taxon>
        <taxon>Glomeromycetes</taxon>
        <taxon>Archaeosporales</taxon>
        <taxon>Ambisporaceae</taxon>
        <taxon>Ambispora</taxon>
    </lineage>
</organism>
<dbReference type="Pfam" id="PF08424">
    <property type="entry name" value="NRDE-2"/>
    <property type="match status" value="1"/>
</dbReference>
<dbReference type="GO" id="GO:0071013">
    <property type="term" value="C:catalytic step 2 spliceosome"/>
    <property type="evidence" value="ECO:0007669"/>
    <property type="project" value="TreeGrafter"/>
</dbReference>
<feature type="region of interest" description="Disordered" evidence="4">
    <location>
        <begin position="1"/>
        <end position="39"/>
    </location>
</feature>
<keyword evidence="3" id="KW-0539">Nucleus</keyword>
<feature type="compositionally biased region" description="Polar residues" evidence="4">
    <location>
        <begin position="26"/>
        <end position="39"/>
    </location>
</feature>
<evidence type="ECO:0000256" key="3">
    <source>
        <dbReference type="ARBA" id="ARBA00023242"/>
    </source>
</evidence>
<comment type="similarity">
    <text evidence="2">Belongs to the NRDE2 family.</text>
</comment>
<dbReference type="Proteomes" id="UP000789508">
    <property type="component" value="Unassembled WGS sequence"/>
</dbReference>
<feature type="compositionally biased region" description="Basic and acidic residues" evidence="4">
    <location>
        <begin position="126"/>
        <end position="137"/>
    </location>
</feature>
<comment type="caution">
    <text evidence="5">The sequence shown here is derived from an EMBL/GenBank/DDBJ whole genome shotgun (WGS) entry which is preliminary data.</text>
</comment>
<feature type="compositionally biased region" description="Basic residues" evidence="4">
    <location>
        <begin position="143"/>
        <end position="153"/>
    </location>
</feature>
<dbReference type="GO" id="GO:0006396">
    <property type="term" value="P:RNA processing"/>
    <property type="evidence" value="ECO:0007669"/>
    <property type="project" value="InterPro"/>
</dbReference>
<feature type="region of interest" description="Disordered" evidence="4">
    <location>
        <begin position="53"/>
        <end position="167"/>
    </location>
</feature>
<dbReference type="GO" id="GO:1902369">
    <property type="term" value="P:negative regulation of RNA catabolic process"/>
    <property type="evidence" value="ECO:0007669"/>
    <property type="project" value="TreeGrafter"/>
</dbReference>
<proteinExistence type="inferred from homology"/>
<evidence type="ECO:0000256" key="1">
    <source>
        <dbReference type="ARBA" id="ARBA00004123"/>
    </source>
</evidence>
<dbReference type="GO" id="GO:0031048">
    <property type="term" value="P:regulatory ncRNA-mediated heterochromatin formation"/>
    <property type="evidence" value="ECO:0007669"/>
    <property type="project" value="TreeGrafter"/>
</dbReference>
<evidence type="ECO:0000313" key="6">
    <source>
        <dbReference type="Proteomes" id="UP000789508"/>
    </source>
</evidence>
<dbReference type="InterPro" id="IPR011990">
    <property type="entry name" value="TPR-like_helical_dom_sf"/>
</dbReference>
<evidence type="ECO:0000256" key="4">
    <source>
        <dbReference type="SAM" id="MobiDB-lite"/>
    </source>
</evidence>
<dbReference type="SMART" id="SM00386">
    <property type="entry name" value="HAT"/>
    <property type="match status" value="6"/>
</dbReference>
<comment type="subcellular location">
    <subcellularLocation>
        <location evidence="1">Nucleus</location>
    </subcellularLocation>
</comment>
<dbReference type="PANTHER" id="PTHR13471">
    <property type="entry name" value="TETRATRICOPEPTIDE-LIKE HELICAL"/>
    <property type="match status" value="1"/>
</dbReference>
<feature type="compositionally biased region" description="Polar residues" evidence="4">
    <location>
        <begin position="1"/>
        <end position="11"/>
    </location>
</feature>
<protein>
    <submittedName>
        <fullName evidence="5">12938_t:CDS:1</fullName>
    </submittedName>
</protein>
<name>A0A9N8VMA5_9GLOM</name>
<dbReference type="EMBL" id="CAJVPS010000168">
    <property type="protein sequence ID" value="CAG8460298.1"/>
    <property type="molecule type" value="Genomic_DNA"/>
</dbReference>
<feature type="compositionally biased region" description="Basic and acidic residues" evidence="4">
    <location>
        <begin position="71"/>
        <end position="82"/>
    </location>
</feature>
<reference evidence="5" key="1">
    <citation type="submission" date="2021-06" db="EMBL/GenBank/DDBJ databases">
        <authorList>
            <person name="Kallberg Y."/>
            <person name="Tangrot J."/>
            <person name="Rosling A."/>
        </authorList>
    </citation>
    <scope>NUCLEOTIDE SEQUENCE</scope>
    <source>
        <strain evidence="5">FL130A</strain>
    </source>
</reference>
<accession>A0A9N8VMA5</accession>
<evidence type="ECO:0000256" key="2">
    <source>
        <dbReference type="ARBA" id="ARBA00009265"/>
    </source>
</evidence>
<dbReference type="InterPro" id="IPR003107">
    <property type="entry name" value="HAT"/>
</dbReference>